<feature type="region of interest" description="Disordered" evidence="1">
    <location>
        <begin position="1107"/>
        <end position="1144"/>
    </location>
</feature>
<keyword evidence="3" id="KW-1185">Reference proteome</keyword>
<feature type="compositionally biased region" description="Basic residues" evidence="1">
    <location>
        <begin position="862"/>
        <end position="875"/>
    </location>
</feature>
<feature type="compositionally biased region" description="Polar residues" evidence="1">
    <location>
        <begin position="850"/>
        <end position="859"/>
    </location>
</feature>
<feature type="compositionally biased region" description="Polar residues" evidence="1">
    <location>
        <begin position="984"/>
        <end position="996"/>
    </location>
</feature>
<protein>
    <submittedName>
        <fullName evidence="2">Uncharacterized protein</fullName>
    </submittedName>
</protein>
<evidence type="ECO:0000313" key="3">
    <source>
        <dbReference type="Proteomes" id="UP000076532"/>
    </source>
</evidence>
<proteinExistence type="predicted"/>
<feature type="region of interest" description="Disordered" evidence="1">
    <location>
        <begin position="810"/>
        <end position="829"/>
    </location>
</feature>
<feature type="region of interest" description="Disordered" evidence="1">
    <location>
        <begin position="681"/>
        <end position="717"/>
    </location>
</feature>
<feature type="compositionally biased region" description="Acidic residues" evidence="1">
    <location>
        <begin position="1111"/>
        <end position="1128"/>
    </location>
</feature>
<gene>
    <name evidence="2" type="ORF">FIBSPDRAFT_949307</name>
</gene>
<feature type="compositionally biased region" description="Polar residues" evidence="1">
    <location>
        <begin position="878"/>
        <end position="898"/>
    </location>
</feature>
<dbReference type="EMBL" id="KV417514">
    <property type="protein sequence ID" value="KZP26425.1"/>
    <property type="molecule type" value="Genomic_DNA"/>
</dbReference>
<dbReference type="OrthoDB" id="3243290at2759"/>
<accession>A0A166PTA6</accession>
<dbReference type="Proteomes" id="UP000076532">
    <property type="component" value="Unassembled WGS sequence"/>
</dbReference>
<dbReference type="AlphaFoldDB" id="A0A166PTA6"/>
<reference evidence="2 3" key="1">
    <citation type="journal article" date="2016" name="Mol. Biol. Evol.">
        <title>Comparative Genomics of Early-Diverging Mushroom-Forming Fungi Provides Insights into the Origins of Lignocellulose Decay Capabilities.</title>
        <authorList>
            <person name="Nagy L.G."/>
            <person name="Riley R."/>
            <person name="Tritt A."/>
            <person name="Adam C."/>
            <person name="Daum C."/>
            <person name="Floudas D."/>
            <person name="Sun H."/>
            <person name="Yadav J.S."/>
            <person name="Pangilinan J."/>
            <person name="Larsson K.H."/>
            <person name="Matsuura K."/>
            <person name="Barry K."/>
            <person name="Labutti K."/>
            <person name="Kuo R."/>
            <person name="Ohm R.A."/>
            <person name="Bhattacharya S.S."/>
            <person name="Shirouzu T."/>
            <person name="Yoshinaga Y."/>
            <person name="Martin F.M."/>
            <person name="Grigoriev I.V."/>
            <person name="Hibbett D.S."/>
        </authorList>
    </citation>
    <scope>NUCLEOTIDE SEQUENCE [LARGE SCALE GENOMIC DNA]</scope>
    <source>
        <strain evidence="2 3">CBS 109695</strain>
    </source>
</reference>
<evidence type="ECO:0000256" key="1">
    <source>
        <dbReference type="SAM" id="MobiDB-lite"/>
    </source>
</evidence>
<evidence type="ECO:0000313" key="2">
    <source>
        <dbReference type="EMBL" id="KZP26425.1"/>
    </source>
</evidence>
<feature type="region of interest" description="Disordered" evidence="1">
    <location>
        <begin position="974"/>
        <end position="997"/>
    </location>
</feature>
<dbReference type="STRING" id="436010.A0A166PTA6"/>
<name>A0A166PTA6_9AGAM</name>
<organism evidence="2 3">
    <name type="scientific">Athelia psychrophila</name>
    <dbReference type="NCBI Taxonomy" id="1759441"/>
    <lineage>
        <taxon>Eukaryota</taxon>
        <taxon>Fungi</taxon>
        <taxon>Dikarya</taxon>
        <taxon>Basidiomycota</taxon>
        <taxon>Agaricomycotina</taxon>
        <taxon>Agaricomycetes</taxon>
        <taxon>Agaricomycetidae</taxon>
        <taxon>Atheliales</taxon>
        <taxon>Atheliaceae</taxon>
        <taxon>Athelia</taxon>
    </lineage>
</organism>
<sequence>MIVFPRMKHQNPQTKRSTNCIPWELHTIFLDRVVYPAIRGAEGKERDMYNNYCSDEWRWKAALSSNYSGKRKTATVRDVEELQRAMRIILTDLCRQDSEGYMFEAFKSFFFVTEAKAIKATTHHVLGTNLPDPYRQLQTQFPFLQFDELQKRENGQIIMDLGMGFHPNRPGSGMAPVVGMWEMDYLVNSYGAAGMNKPTVYPTNTMPAHGGCQSEMGKVRASLVQLVFRSTYNLTYEAVRRIRGGHDSFCEDSDAYQVNHKFTQSIEDYSKMMQGAQLKDHSHGCREELRGSATAIVEIIRNAEELMKAYSQDHPITWVASKTFFQFNQRRLLALAAIQRRMAAIRPSNYGLTSTLIMHLIRSVCHAPVTRLPHLKRAFIDLSFELNSERFGIFFLHSLDLDACLIADIEPVDDAVCNAYYEKHVKVIRRRPMAVQAAARWTDVREFPLGRTPSWAEWVLGMSKNPEELVTPWPYDVAWGDAVDEVVVSLFIRFTREYLGTLRPQVLMAGIPAPETLEQAMNIWTVVGIKKVVINPMFVPSSSNVPGRKPGVASKSFPEQLGIFFPKPSSKLKQKTVYTPFIKFGYLRNYHRAWKDDQELAEDMEKALTKIFLDLQCLPVTVPGKQLWKVKAGDILFQVNSFYFRLDSIGPKGKMDQSQQGPRAKASNIVIERTILQLYPEPNRVETTKPSQKQKPVKARSGPSKNARIPPIRKKGIPVDQTNLTTKETPQMPGKDPLVRVRPGLPQQLPLLDESAPGSTMHSKVNLYHAWTDARSQNFQVDDQGEWGILPKNGTSQTLAGSTRVASTVGATNAPRPVPHINLMSNSNRAAPSKPVLLKIANKDGTLMTIGQNGSQTPTHAGRGRKITSVGHRRTEKSPSLASISTPTQATISPGNPGTPSGFTRMLSTVGLPHAERQVPHIDFLSSASKVTPGKAVLLKNYNKGGEMMTISTQGSETPTRTQRYQVTVAQATRSNRKGMPSSLIDQSPSLTSRGTSHAILLPGHTRMPSGVTRMLSTVGIPHAERQVPHIDFLSSASKVTPGKVVLLKIYNDGGEMMKIGKQGLKTPTRTSRGKKILSIGHQSAKAIRMEESKEVERGTELGFVMKAAAEEEEEEEGREADDEDTYDEENRWDKDEEYYDSED</sequence>
<feature type="region of interest" description="Disordered" evidence="1">
    <location>
        <begin position="850"/>
        <end position="898"/>
    </location>
</feature>